<gene>
    <name evidence="1" type="ORF">UJA718_LOCUS40930</name>
</gene>
<dbReference type="EMBL" id="CAJOBP010046692">
    <property type="protein sequence ID" value="CAF4793089.1"/>
    <property type="molecule type" value="Genomic_DNA"/>
</dbReference>
<feature type="non-terminal residue" evidence="1">
    <location>
        <position position="1"/>
    </location>
</feature>
<evidence type="ECO:0000313" key="1">
    <source>
        <dbReference type="EMBL" id="CAF4793089.1"/>
    </source>
</evidence>
<evidence type="ECO:0000313" key="2">
    <source>
        <dbReference type="Proteomes" id="UP000663873"/>
    </source>
</evidence>
<sequence>GNLVKDCCISTCCPCCAAIQLNRELDYQGL</sequence>
<keyword evidence="2" id="KW-1185">Reference proteome</keyword>
<name>A0A821NWZ4_9BILA</name>
<comment type="caution">
    <text evidence="1">The sequence shown here is derived from an EMBL/GenBank/DDBJ whole genome shotgun (WGS) entry which is preliminary data.</text>
</comment>
<reference evidence="1" key="1">
    <citation type="submission" date="2021-02" db="EMBL/GenBank/DDBJ databases">
        <authorList>
            <person name="Nowell W R."/>
        </authorList>
    </citation>
    <scope>NUCLEOTIDE SEQUENCE</scope>
</reference>
<proteinExistence type="predicted"/>
<accession>A0A821NWZ4</accession>
<protein>
    <submittedName>
        <fullName evidence="1">Uncharacterized protein</fullName>
    </submittedName>
</protein>
<organism evidence="1 2">
    <name type="scientific">Rotaria socialis</name>
    <dbReference type="NCBI Taxonomy" id="392032"/>
    <lineage>
        <taxon>Eukaryota</taxon>
        <taxon>Metazoa</taxon>
        <taxon>Spiralia</taxon>
        <taxon>Gnathifera</taxon>
        <taxon>Rotifera</taxon>
        <taxon>Eurotatoria</taxon>
        <taxon>Bdelloidea</taxon>
        <taxon>Philodinida</taxon>
        <taxon>Philodinidae</taxon>
        <taxon>Rotaria</taxon>
    </lineage>
</organism>
<dbReference type="AlphaFoldDB" id="A0A821NWZ4"/>
<dbReference type="Proteomes" id="UP000663873">
    <property type="component" value="Unassembled WGS sequence"/>
</dbReference>